<evidence type="ECO:0000256" key="2">
    <source>
        <dbReference type="ARBA" id="ARBA00008335"/>
    </source>
</evidence>
<dbReference type="GO" id="GO:0022857">
    <property type="term" value="F:transmembrane transporter activity"/>
    <property type="evidence" value="ECO:0007669"/>
    <property type="project" value="InterPro"/>
</dbReference>
<feature type="transmembrane region" description="Helical" evidence="7">
    <location>
        <begin position="491"/>
        <end position="513"/>
    </location>
</feature>
<comment type="similarity">
    <text evidence="2">Belongs to the major facilitator superfamily.</text>
</comment>
<feature type="transmembrane region" description="Helical" evidence="7">
    <location>
        <begin position="201"/>
        <end position="223"/>
    </location>
</feature>
<name>A0A5N5D1H8_9PEZI</name>
<gene>
    <name evidence="9" type="primary">rdc3_4</name>
    <name evidence="9" type="ORF">DBV05_g9822</name>
</gene>
<feature type="transmembrane region" description="Helical" evidence="7">
    <location>
        <begin position="235"/>
        <end position="258"/>
    </location>
</feature>
<keyword evidence="4 7" id="KW-1133">Transmembrane helix</keyword>
<dbReference type="GO" id="GO:0016020">
    <property type="term" value="C:membrane"/>
    <property type="evidence" value="ECO:0007669"/>
    <property type="project" value="UniProtKB-SubCell"/>
</dbReference>
<dbReference type="Gene3D" id="1.20.1250.20">
    <property type="entry name" value="MFS general substrate transporter like domains"/>
    <property type="match status" value="1"/>
</dbReference>
<sequence>MSNYEKEGRPIQRRGMRQPWNEEDPRLFAEAVIAWYLSSADNTENEWRLSRAYTERRLSTADTEKEGRRLSSADTEFEPDTHDSHFVDWDGPDDPANPRNWSTGIRVGHVVIVSLITLIVNLGSTMFAPGADQMLAEFKETNTVVAQLSVTIYLLGFVVGPLVVAPLSELYGRLWIYHICNAIFLGFAIGCALAKNMPMFIVFRFITGCAGSAPLTIGGGTVADVMPQEKRGAAMAVFAMGPLLGPVIGPVIGGFLSQELDWRWAFWLLAMISGTISFISLFVMRETNGRVLLRRKAAHLRKTTGDTKLRTATELDLTPAQLLLRAVVRPAKLLMLSPIVLSLSLFCAFVFGLVFLLFTTFPSVFKQRYGFSPGIAGLAYLGLGIGMLFGLVLFGVLSDKVLGRMAKARAAAAQAAGATGEDAAPQPEYRLPLMVWFAPAMPIGIFWYGWSAYKHVHWLVPIVGTSFIGLGALFVVMPAQIYLVDAFDVEGAASALAANTIVRSLFGTFLPLAGPKMYAALGMGWGNTLLGFLALAFAPVPIVFYKYGRYIRTRWAVKL</sequence>
<organism evidence="9 10">
    <name type="scientific">Lasiodiplodia theobromae</name>
    <dbReference type="NCBI Taxonomy" id="45133"/>
    <lineage>
        <taxon>Eukaryota</taxon>
        <taxon>Fungi</taxon>
        <taxon>Dikarya</taxon>
        <taxon>Ascomycota</taxon>
        <taxon>Pezizomycotina</taxon>
        <taxon>Dothideomycetes</taxon>
        <taxon>Dothideomycetes incertae sedis</taxon>
        <taxon>Botryosphaeriales</taxon>
        <taxon>Botryosphaeriaceae</taxon>
        <taxon>Lasiodiplodia</taxon>
    </lineage>
</organism>
<feature type="compositionally biased region" description="Basic and acidic residues" evidence="6">
    <location>
        <begin position="79"/>
        <end position="88"/>
    </location>
</feature>
<dbReference type="Pfam" id="PF07690">
    <property type="entry name" value="MFS_1"/>
    <property type="match status" value="1"/>
</dbReference>
<feature type="transmembrane region" description="Helical" evidence="7">
    <location>
        <begin position="107"/>
        <end position="128"/>
    </location>
</feature>
<feature type="compositionally biased region" description="Basic and acidic residues" evidence="6">
    <location>
        <begin position="58"/>
        <end position="71"/>
    </location>
</feature>
<comment type="caution">
    <text evidence="9">The sequence shown here is derived from an EMBL/GenBank/DDBJ whole genome shotgun (WGS) entry which is preliminary data.</text>
</comment>
<dbReference type="OrthoDB" id="5296287at2759"/>
<reference evidence="9 10" key="1">
    <citation type="journal article" date="2019" name="Sci. Rep.">
        <title>A multi-omics analysis of the grapevine pathogen Lasiodiplodia theobromae reveals that temperature affects the expression of virulence- and pathogenicity-related genes.</title>
        <authorList>
            <person name="Felix C."/>
            <person name="Meneses R."/>
            <person name="Goncalves M.F.M."/>
            <person name="Tilleman L."/>
            <person name="Duarte A.S."/>
            <person name="Jorrin-Novo J.V."/>
            <person name="Van de Peer Y."/>
            <person name="Deforce D."/>
            <person name="Van Nieuwerburgh F."/>
            <person name="Esteves A.C."/>
            <person name="Alves A."/>
        </authorList>
    </citation>
    <scope>NUCLEOTIDE SEQUENCE [LARGE SCALE GENOMIC DNA]</scope>
    <source>
        <strain evidence="9 10">LA-SOL3</strain>
    </source>
</reference>
<dbReference type="InterPro" id="IPR036259">
    <property type="entry name" value="MFS_trans_sf"/>
</dbReference>
<dbReference type="PANTHER" id="PTHR23502">
    <property type="entry name" value="MAJOR FACILITATOR SUPERFAMILY"/>
    <property type="match status" value="1"/>
</dbReference>
<dbReference type="PANTHER" id="PTHR23502:SF68">
    <property type="entry name" value="MULTIDRUG TRANSPORTER, PUTATIVE (AFU_ORTHOLOGUE AFUA_3G01120)-RELATED"/>
    <property type="match status" value="1"/>
</dbReference>
<evidence type="ECO:0000259" key="8">
    <source>
        <dbReference type="PROSITE" id="PS50850"/>
    </source>
</evidence>
<feature type="transmembrane region" description="Helical" evidence="7">
    <location>
        <begin position="433"/>
        <end position="450"/>
    </location>
</feature>
<feature type="transmembrane region" description="Helical" evidence="7">
    <location>
        <begin position="148"/>
        <end position="167"/>
    </location>
</feature>
<keyword evidence="10" id="KW-1185">Reference proteome</keyword>
<evidence type="ECO:0000256" key="7">
    <source>
        <dbReference type="SAM" id="Phobius"/>
    </source>
</evidence>
<dbReference type="CDD" id="cd17323">
    <property type="entry name" value="MFS_Tpo1_MDR_like"/>
    <property type="match status" value="1"/>
</dbReference>
<dbReference type="AlphaFoldDB" id="A0A5N5D1H8"/>
<dbReference type="PROSITE" id="PS50850">
    <property type="entry name" value="MFS"/>
    <property type="match status" value="1"/>
</dbReference>
<evidence type="ECO:0000313" key="10">
    <source>
        <dbReference type="Proteomes" id="UP000325902"/>
    </source>
</evidence>
<feature type="transmembrane region" description="Helical" evidence="7">
    <location>
        <begin position="525"/>
        <end position="545"/>
    </location>
</feature>
<feature type="transmembrane region" description="Helical" evidence="7">
    <location>
        <begin position="333"/>
        <end position="358"/>
    </location>
</feature>
<feature type="region of interest" description="Disordered" evidence="6">
    <location>
        <begin position="58"/>
        <end position="93"/>
    </location>
</feature>
<dbReference type="Proteomes" id="UP000325902">
    <property type="component" value="Unassembled WGS sequence"/>
</dbReference>
<feature type="transmembrane region" description="Helical" evidence="7">
    <location>
        <begin position="174"/>
        <end position="195"/>
    </location>
</feature>
<dbReference type="FunFam" id="1.20.1250.20:FF:000082">
    <property type="entry name" value="MFS multidrug transporter, putative"/>
    <property type="match status" value="1"/>
</dbReference>
<evidence type="ECO:0000256" key="1">
    <source>
        <dbReference type="ARBA" id="ARBA00004141"/>
    </source>
</evidence>
<dbReference type="InterPro" id="IPR011701">
    <property type="entry name" value="MFS"/>
</dbReference>
<dbReference type="SUPFAM" id="SSF103473">
    <property type="entry name" value="MFS general substrate transporter"/>
    <property type="match status" value="1"/>
</dbReference>
<evidence type="ECO:0000256" key="6">
    <source>
        <dbReference type="SAM" id="MobiDB-lite"/>
    </source>
</evidence>
<evidence type="ECO:0000256" key="5">
    <source>
        <dbReference type="ARBA" id="ARBA00023136"/>
    </source>
</evidence>
<evidence type="ECO:0000256" key="4">
    <source>
        <dbReference type="ARBA" id="ARBA00022989"/>
    </source>
</evidence>
<dbReference type="EMBL" id="VCHE01000099">
    <property type="protein sequence ID" value="KAB2571528.1"/>
    <property type="molecule type" value="Genomic_DNA"/>
</dbReference>
<feature type="transmembrane region" description="Helical" evidence="7">
    <location>
        <begin position="456"/>
        <end position="479"/>
    </location>
</feature>
<keyword evidence="5 7" id="KW-0472">Membrane</keyword>
<keyword evidence="3 7" id="KW-0812">Transmembrane</keyword>
<dbReference type="InterPro" id="IPR020846">
    <property type="entry name" value="MFS_dom"/>
</dbReference>
<proteinExistence type="inferred from homology"/>
<protein>
    <submittedName>
        <fullName evidence="9">Efflux pump rdc3</fullName>
    </submittedName>
</protein>
<accession>A0A5N5D1H8</accession>
<feature type="domain" description="Major facilitator superfamily (MFS) profile" evidence="8">
    <location>
        <begin position="109"/>
        <end position="554"/>
    </location>
</feature>
<comment type="subcellular location">
    <subcellularLocation>
        <location evidence="1">Membrane</location>
        <topology evidence="1">Multi-pass membrane protein</topology>
    </subcellularLocation>
</comment>
<evidence type="ECO:0000256" key="3">
    <source>
        <dbReference type="ARBA" id="ARBA00022692"/>
    </source>
</evidence>
<evidence type="ECO:0000313" key="9">
    <source>
        <dbReference type="EMBL" id="KAB2571528.1"/>
    </source>
</evidence>
<feature type="transmembrane region" description="Helical" evidence="7">
    <location>
        <begin position="264"/>
        <end position="284"/>
    </location>
</feature>
<feature type="transmembrane region" description="Helical" evidence="7">
    <location>
        <begin position="378"/>
        <end position="397"/>
    </location>
</feature>